<evidence type="ECO:0000256" key="1">
    <source>
        <dbReference type="SAM" id="MobiDB-lite"/>
    </source>
</evidence>
<keyword evidence="3" id="KW-1185">Reference proteome</keyword>
<feature type="region of interest" description="Disordered" evidence="1">
    <location>
        <begin position="213"/>
        <end position="234"/>
    </location>
</feature>
<proteinExistence type="predicted"/>
<evidence type="ECO:0000313" key="3">
    <source>
        <dbReference type="Proteomes" id="UP001497457"/>
    </source>
</evidence>
<gene>
    <name evidence="2" type="ORF">URODEC1_LOCUS14464</name>
</gene>
<evidence type="ECO:0000313" key="2">
    <source>
        <dbReference type="EMBL" id="CAL4910601.1"/>
    </source>
</evidence>
<sequence length="234" mass="26603">MAQQYTRTVRSMAEVTAAIQELNIQPAEAARLQFEVHEQTSLLDAVKLKARTRAGRQGYKVLNSELLDCKLDANIAIDEVYKSMYRSSTVRIDDALRTVEAAIAQVMVCKQRPDDQIPNVGPPVEHRNRGVEHMIFPHPLYSRNPSFPYGNGNQRPLYQEAYAQPGVDAAVARDKRAQRAIWDEMLRFYEVRKDVLENSKSEMERRMKAVYDSLTEEPTNLGSGYANFDDPPLA</sequence>
<reference evidence="3" key="1">
    <citation type="submission" date="2024-06" db="EMBL/GenBank/DDBJ databases">
        <authorList>
            <person name="Ryan C."/>
        </authorList>
    </citation>
    <scope>NUCLEOTIDE SEQUENCE [LARGE SCALE GENOMIC DNA]</scope>
</reference>
<protein>
    <submittedName>
        <fullName evidence="2">Uncharacterized protein</fullName>
    </submittedName>
</protein>
<reference evidence="2 3" key="2">
    <citation type="submission" date="2024-10" db="EMBL/GenBank/DDBJ databases">
        <authorList>
            <person name="Ryan C."/>
        </authorList>
    </citation>
    <scope>NUCLEOTIDE SEQUENCE [LARGE SCALE GENOMIC DNA]</scope>
</reference>
<dbReference type="AlphaFoldDB" id="A0ABC8WIM5"/>
<name>A0ABC8WIM5_9POAL</name>
<organism evidence="2 3">
    <name type="scientific">Urochloa decumbens</name>
    <dbReference type="NCBI Taxonomy" id="240449"/>
    <lineage>
        <taxon>Eukaryota</taxon>
        <taxon>Viridiplantae</taxon>
        <taxon>Streptophyta</taxon>
        <taxon>Embryophyta</taxon>
        <taxon>Tracheophyta</taxon>
        <taxon>Spermatophyta</taxon>
        <taxon>Magnoliopsida</taxon>
        <taxon>Liliopsida</taxon>
        <taxon>Poales</taxon>
        <taxon>Poaceae</taxon>
        <taxon>PACMAD clade</taxon>
        <taxon>Panicoideae</taxon>
        <taxon>Panicodae</taxon>
        <taxon>Paniceae</taxon>
        <taxon>Melinidinae</taxon>
        <taxon>Urochloa</taxon>
    </lineage>
</organism>
<dbReference type="Proteomes" id="UP001497457">
    <property type="component" value="Chromosome 12b"/>
</dbReference>
<dbReference type="EMBL" id="OZ075122">
    <property type="protein sequence ID" value="CAL4910601.1"/>
    <property type="molecule type" value="Genomic_DNA"/>
</dbReference>
<accession>A0ABC8WIM5</accession>